<sequence length="424" mass="44249">MGTSTNPPRWRKITVFAVAAVLAAGAAAVIIYRVLAPAEVSTPAKGAYKAAPKTSPGVRGTFPSAPLLVDGRLRVYATTRQVSADQPANATTKGTPYWSYRRWPEQLTGVIKTAAPGGPLVVSQWSDGEVVALVAATGRIAWRTAGPTPDGGYTGRRTGASTVYAPAGLHLASANGTGPAVLAVTGRDEVRGVDPATGRELWRTPVRSACRTDELATAGGQLVAVDACAERPAVEFRDVATGAVVRRWQPEGVPAAGLTITGVSCADGVSGCRAIRTTGAGINRGWLVDRAEPAPAPALDSPAAMLVGDLAVAPEGTDVVARTPAGREVWRRSFVRPVRLLAVQPGRVHLLSPTNELITLDEARGAERSRFRLRYGDGGMAWAAGYAYAAGGYVAVERLAQPVEPDAKDAQYYAAARPVIWSAT</sequence>
<gene>
    <name evidence="2" type="ORF">ACFOX0_00520</name>
</gene>
<evidence type="ECO:0000259" key="1">
    <source>
        <dbReference type="Pfam" id="PF13360"/>
    </source>
</evidence>
<dbReference type="Gene3D" id="2.130.10.10">
    <property type="entry name" value="YVTN repeat-like/Quinoprotein amine dehydrogenase"/>
    <property type="match status" value="1"/>
</dbReference>
<protein>
    <submittedName>
        <fullName evidence="2">PQQ-binding-like beta-propeller repeat protein</fullName>
    </submittedName>
</protein>
<reference evidence="3" key="1">
    <citation type="journal article" date="2019" name="Int. J. Syst. Evol. Microbiol.">
        <title>The Global Catalogue of Microorganisms (GCM) 10K type strain sequencing project: providing services to taxonomists for standard genome sequencing and annotation.</title>
        <authorList>
            <consortium name="The Broad Institute Genomics Platform"/>
            <consortium name="The Broad Institute Genome Sequencing Center for Infectious Disease"/>
            <person name="Wu L."/>
            <person name="Ma J."/>
        </authorList>
    </citation>
    <scope>NUCLEOTIDE SEQUENCE [LARGE SCALE GENOMIC DNA]</scope>
    <source>
        <strain evidence="3">2902at01</strain>
    </source>
</reference>
<dbReference type="InterPro" id="IPR015943">
    <property type="entry name" value="WD40/YVTN_repeat-like_dom_sf"/>
</dbReference>
<dbReference type="InterPro" id="IPR002372">
    <property type="entry name" value="PQQ_rpt_dom"/>
</dbReference>
<dbReference type="Proteomes" id="UP001595868">
    <property type="component" value="Unassembled WGS sequence"/>
</dbReference>
<accession>A0ABV8KEM2</accession>
<comment type="caution">
    <text evidence="2">The sequence shown here is derived from an EMBL/GenBank/DDBJ whole genome shotgun (WGS) entry which is preliminary data.</text>
</comment>
<dbReference type="SUPFAM" id="SSF50998">
    <property type="entry name" value="Quinoprotein alcohol dehydrogenase-like"/>
    <property type="match status" value="1"/>
</dbReference>
<proteinExistence type="predicted"/>
<evidence type="ECO:0000313" key="2">
    <source>
        <dbReference type="EMBL" id="MFC4104424.1"/>
    </source>
</evidence>
<dbReference type="RefSeq" id="WP_377541348.1">
    <property type="nucleotide sequence ID" value="NZ_JBHSBN010000001.1"/>
</dbReference>
<organism evidence="2 3">
    <name type="scientific">Micromonospora zhanjiangensis</name>
    <dbReference type="NCBI Taxonomy" id="1522057"/>
    <lineage>
        <taxon>Bacteria</taxon>
        <taxon>Bacillati</taxon>
        <taxon>Actinomycetota</taxon>
        <taxon>Actinomycetes</taxon>
        <taxon>Micromonosporales</taxon>
        <taxon>Micromonosporaceae</taxon>
        <taxon>Micromonospora</taxon>
    </lineage>
</organism>
<feature type="domain" description="Pyrrolo-quinoline quinone repeat" evidence="1">
    <location>
        <begin position="59"/>
        <end position="157"/>
    </location>
</feature>
<evidence type="ECO:0000313" key="3">
    <source>
        <dbReference type="Proteomes" id="UP001595868"/>
    </source>
</evidence>
<name>A0ABV8KEM2_9ACTN</name>
<dbReference type="EMBL" id="JBHSBN010000001">
    <property type="protein sequence ID" value="MFC4104424.1"/>
    <property type="molecule type" value="Genomic_DNA"/>
</dbReference>
<dbReference type="InterPro" id="IPR011047">
    <property type="entry name" value="Quinoprotein_ADH-like_sf"/>
</dbReference>
<feature type="domain" description="Pyrrolo-quinoline quinone repeat" evidence="1">
    <location>
        <begin position="177"/>
        <end position="334"/>
    </location>
</feature>
<dbReference type="Pfam" id="PF13360">
    <property type="entry name" value="PQQ_2"/>
    <property type="match status" value="2"/>
</dbReference>
<keyword evidence="3" id="KW-1185">Reference proteome</keyword>